<keyword evidence="2" id="KW-1185">Reference proteome</keyword>
<gene>
    <name evidence="1" type="ORF">SAMN04488522_102556</name>
</gene>
<dbReference type="EMBL" id="FQUQ01000002">
    <property type="protein sequence ID" value="SHF24388.1"/>
    <property type="molecule type" value="Genomic_DNA"/>
</dbReference>
<dbReference type="RefSeq" id="WP_073231761.1">
    <property type="nucleotide sequence ID" value="NZ_FQUQ01000002.1"/>
</dbReference>
<evidence type="ECO:0000313" key="1">
    <source>
        <dbReference type="EMBL" id="SHF24388.1"/>
    </source>
</evidence>
<organism evidence="1 2">
    <name type="scientific">Pedobacter caeni</name>
    <dbReference type="NCBI Taxonomy" id="288992"/>
    <lineage>
        <taxon>Bacteria</taxon>
        <taxon>Pseudomonadati</taxon>
        <taxon>Bacteroidota</taxon>
        <taxon>Sphingobacteriia</taxon>
        <taxon>Sphingobacteriales</taxon>
        <taxon>Sphingobacteriaceae</taxon>
        <taxon>Pedobacter</taxon>
    </lineage>
</organism>
<protein>
    <submittedName>
        <fullName evidence="1">Uncharacterized protein</fullName>
    </submittedName>
</protein>
<proteinExistence type="predicted"/>
<evidence type="ECO:0000313" key="2">
    <source>
        <dbReference type="Proteomes" id="UP000184287"/>
    </source>
</evidence>
<sequence>MERNYTKDYIEISNQFRKSNADKESVEKLYDLYYELEKIERTKSDDLILSNIYSLLGFHQSAYEVFQAAADLTDRKSVAKLYVMEEKAKSHKNNFIIKDIRKYRDRKEQIRLDLTDFIRSAADEVKYEILNKNLVVFNKTLKDGKIEIYLPDRPVEIYADRIIKYIVWLSDCKSELIHFYNHQNNSCAEGQADEDWYDTLEIFSVRVTIGQSTDIFADISVGDDLSPDHILDIETTNQTITAMSYDG</sequence>
<dbReference type="OrthoDB" id="1147827at2"/>
<reference evidence="2" key="1">
    <citation type="submission" date="2016-11" db="EMBL/GenBank/DDBJ databases">
        <authorList>
            <person name="Varghese N."/>
            <person name="Submissions S."/>
        </authorList>
    </citation>
    <scope>NUCLEOTIDE SEQUENCE [LARGE SCALE GENOMIC DNA]</scope>
    <source>
        <strain evidence="2">DSM 16990</strain>
    </source>
</reference>
<dbReference type="Proteomes" id="UP000184287">
    <property type="component" value="Unassembled WGS sequence"/>
</dbReference>
<name>A0A1M5A283_9SPHI</name>
<dbReference type="STRING" id="288992.SAMN04488522_102556"/>
<dbReference type="AlphaFoldDB" id="A0A1M5A283"/>
<accession>A0A1M5A283</accession>